<organism evidence="1 2">
    <name type="scientific">Ancylobacter mangrovi</name>
    <dbReference type="NCBI Taxonomy" id="2972472"/>
    <lineage>
        <taxon>Bacteria</taxon>
        <taxon>Pseudomonadati</taxon>
        <taxon>Pseudomonadota</taxon>
        <taxon>Alphaproteobacteria</taxon>
        <taxon>Hyphomicrobiales</taxon>
        <taxon>Xanthobacteraceae</taxon>
        <taxon>Ancylobacter</taxon>
    </lineage>
</organism>
<evidence type="ECO:0000313" key="2">
    <source>
        <dbReference type="Proteomes" id="UP001151088"/>
    </source>
</evidence>
<comment type="caution">
    <text evidence="1">The sequence shown here is derived from an EMBL/GenBank/DDBJ whole genome shotgun (WGS) entry which is preliminary data.</text>
</comment>
<dbReference type="InterPro" id="IPR017850">
    <property type="entry name" value="Alkaline_phosphatase_core_sf"/>
</dbReference>
<dbReference type="Proteomes" id="UP001151088">
    <property type="component" value="Unassembled WGS sequence"/>
</dbReference>
<dbReference type="EMBL" id="JANTHZ010000004">
    <property type="protein sequence ID" value="MCS0495849.1"/>
    <property type="molecule type" value="Genomic_DNA"/>
</dbReference>
<name>A0A9X2T5X7_9HYPH</name>
<dbReference type="PANTHER" id="PTHR10151:SF120">
    <property type="entry name" value="BIS(5'-ADENOSYL)-TRIPHOSPHATASE"/>
    <property type="match status" value="1"/>
</dbReference>
<gene>
    <name evidence="1" type="ORF">NVS89_12115</name>
</gene>
<dbReference type="InterPro" id="IPR002591">
    <property type="entry name" value="Phosphodiest/P_Trfase"/>
</dbReference>
<accession>A0A9X2T5X7</accession>
<sequence length="446" mass="45959">MRRAVIVILDGLRRDFVDEHRTPALAALSARAEYFPGYRSAFPSATRVVSSTLATGCWPARHGLAGNTMALIEEGRLVRHDAGHPDFLQHKRSVTGASLAVPTLAQRVARQGGAKTGGAVIFNNVSPGAAYAHDPDGHGRVYHRAGSFGPGRMPLADGLDVTLDAGGDRIMTHRFVNEALVPGGPALAVLWLGEPDHVQHSAPLGSPEHLGVLKAADANLARVVTAVDALRAAGEDVLLIAGSDHGHETVSGIVDIEDELVAAGLKAAPDSDDVVVCANGTAALVYLHPDHDGRRDRLGDFLASRPWAGAVMDADTLPSVGQVAAGGLAFAVSMKGDNRPNAFGVPGSCLAVKPQGGKADRLGFGQHGGLNAHEQAPVLVVDGPGFAAGGRRDAPVAVVDIAPTVLTHLGLPAAGMDGAALQLPAVPRIPAPPASLPTLLHCPEIR</sequence>
<dbReference type="PANTHER" id="PTHR10151">
    <property type="entry name" value="ECTONUCLEOTIDE PYROPHOSPHATASE/PHOSPHODIESTERASE"/>
    <property type="match status" value="1"/>
</dbReference>
<proteinExistence type="predicted"/>
<reference evidence="1" key="1">
    <citation type="submission" date="2022-08" db="EMBL/GenBank/DDBJ databases">
        <authorList>
            <person name="Li F."/>
        </authorList>
    </citation>
    <scope>NUCLEOTIDE SEQUENCE</scope>
    <source>
        <strain evidence="1">MQZ15Z-1</strain>
    </source>
</reference>
<dbReference type="SUPFAM" id="SSF53649">
    <property type="entry name" value="Alkaline phosphatase-like"/>
    <property type="match status" value="1"/>
</dbReference>
<dbReference type="Gene3D" id="3.40.720.10">
    <property type="entry name" value="Alkaline Phosphatase, subunit A"/>
    <property type="match status" value="1"/>
</dbReference>
<dbReference type="Pfam" id="PF01663">
    <property type="entry name" value="Phosphodiest"/>
    <property type="match status" value="1"/>
</dbReference>
<evidence type="ECO:0000313" key="1">
    <source>
        <dbReference type="EMBL" id="MCS0495849.1"/>
    </source>
</evidence>
<dbReference type="RefSeq" id="WP_258733001.1">
    <property type="nucleotide sequence ID" value="NZ_JANTHZ010000004.1"/>
</dbReference>
<protein>
    <submittedName>
        <fullName evidence="1">Alkaline phosphatase family protein</fullName>
    </submittedName>
</protein>
<keyword evidence="2" id="KW-1185">Reference proteome</keyword>
<dbReference type="AlphaFoldDB" id="A0A9X2T5X7"/>
<dbReference type="GO" id="GO:0016787">
    <property type="term" value="F:hydrolase activity"/>
    <property type="evidence" value="ECO:0007669"/>
    <property type="project" value="UniProtKB-ARBA"/>
</dbReference>